<evidence type="ECO:0000313" key="7">
    <source>
        <dbReference type="Proteomes" id="UP000741360"/>
    </source>
</evidence>
<reference evidence="6" key="1">
    <citation type="submission" date="2020-07" db="EMBL/GenBank/DDBJ databases">
        <title>Huge and variable diversity of episymbiotic CPR bacteria and DPANN archaea in groundwater ecosystems.</title>
        <authorList>
            <person name="He C.Y."/>
            <person name="Keren R."/>
            <person name="Whittaker M."/>
            <person name="Farag I.F."/>
            <person name="Doudna J."/>
            <person name="Cate J.H.D."/>
            <person name="Banfield J.F."/>
        </authorList>
    </citation>
    <scope>NUCLEOTIDE SEQUENCE</scope>
    <source>
        <strain evidence="6">NC_groundwater_717_Ag_S-0.2um_59_8</strain>
    </source>
</reference>
<dbReference type="FunFam" id="3.30.300.30:FF:000008">
    <property type="entry name" value="2,3-dihydroxybenzoate-AMP ligase"/>
    <property type="match status" value="1"/>
</dbReference>
<evidence type="ECO:0000256" key="1">
    <source>
        <dbReference type="ARBA" id="ARBA00006432"/>
    </source>
</evidence>
<keyword evidence="2" id="KW-0436">Ligase</keyword>
<dbReference type="InterPro" id="IPR025110">
    <property type="entry name" value="AMP-bd_C"/>
</dbReference>
<gene>
    <name evidence="6" type="ORF">HYY65_03945</name>
</gene>
<proteinExistence type="inferred from homology"/>
<dbReference type="Proteomes" id="UP000741360">
    <property type="component" value="Unassembled WGS sequence"/>
</dbReference>
<evidence type="ECO:0000256" key="4">
    <source>
        <dbReference type="ARBA" id="ARBA00023098"/>
    </source>
</evidence>
<dbReference type="Pfam" id="PF13193">
    <property type="entry name" value="AMP-binding_C"/>
    <property type="match status" value="1"/>
</dbReference>
<name>A0A932GNX6_UNCTE</name>
<comment type="caution">
    <text evidence="6">The sequence shown here is derived from an EMBL/GenBank/DDBJ whole genome shotgun (WGS) entry which is preliminary data.</text>
</comment>
<dbReference type="PANTHER" id="PTHR43859:SF4">
    <property type="entry name" value="BUTANOATE--COA LIGASE AAE1-RELATED"/>
    <property type="match status" value="1"/>
</dbReference>
<keyword evidence="3" id="KW-0276">Fatty acid metabolism</keyword>
<protein>
    <submittedName>
        <fullName evidence="6">(2,3-dihydroxybenzoyl)adenylate synthase</fullName>
    </submittedName>
</protein>
<comment type="similarity">
    <text evidence="1">Belongs to the ATP-dependent AMP-binding enzyme family.</text>
</comment>
<evidence type="ECO:0000256" key="2">
    <source>
        <dbReference type="ARBA" id="ARBA00022598"/>
    </source>
</evidence>
<dbReference type="AlphaFoldDB" id="A0A932GNX6"/>
<keyword evidence="4" id="KW-0443">Lipid metabolism</keyword>
<organism evidence="6 7">
    <name type="scientific">Tectimicrobiota bacterium</name>
    <dbReference type="NCBI Taxonomy" id="2528274"/>
    <lineage>
        <taxon>Bacteria</taxon>
        <taxon>Pseudomonadati</taxon>
        <taxon>Nitrospinota/Tectimicrobiota group</taxon>
        <taxon>Candidatus Tectimicrobiota</taxon>
    </lineage>
</organism>
<feature type="non-terminal residue" evidence="6">
    <location>
        <position position="1"/>
    </location>
</feature>
<dbReference type="EMBL" id="JACPSX010000066">
    <property type="protein sequence ID" value="MBI3014222.1"/>
    <property type="molecule type" value="Genomic_DNA"/>
</dbReference>
<feature type="domain" description="AMP-binding enzyme C-terminal" evidence="5">
    <location>
        <begin position="27"/>
        <end position="103"/>
    </location>
</feature>
<dbReference type="InterPro" id="IPR045851">
    <property type="entry name" value="AMP-bd_C_sf"/>
</dbReference>
<dbReference type="GO" id="GO:0016874">
    <property type="term" value="F:ligase activity"/>
    <property type="evidence" value="ECO:0007669"/>
    <property type="project" value="UniProtKB-KW"/>
</dbReference>
<evidence type="ECO:0000259" key="5">
    <source>
        <dbReference type="Pfam" id="PF13193"/>
    </source>
</evidence>
<dbReference type="SUPFAM" id="SSF56801">
    <property type="entry name" value="Acetyl-CoA synthetase-like"/>
    <property type="match status" value="1"/>
</dbReference>
<dbReference type="GO" id="GO:0006631">
    <property type="term" value="P:fatty acid metabolic process"/>
    <property type="evidence" value="ECO:0007669"/>
    <property type="project" value="UniProtKB-KW"/>
</dbReference>
<accession>A0A932GNX6</accession>
<dbReference type="PANTHER" id="PTHR43859">
    <property type="entry name" value="ACYL-ACTIVATING ENZYME"/>
    <property type="match status" value="1"/>
</dbReference>
<sequence>HPSGNLIVEGRRKDLINRGGEKISAEEIENLVLTHPSVHNVACTAMPDPVFGEKMCAFVVLRAGKNLSLPELVAFLETKQIARFKLPERLEILPELPVSGFGKISKKDLRAYIARKLQEEKASSPGSLS</sequence>
<evidence type="ECO:0000313" key="6">
    <source>
        <dbReference type="EMBL" id="MBI3014222.1"/>
    </source>
</evidence>
<evidence type="ECO:0000256" key="3">
    <source>
        <dbReference type="ARBA" id="ARBA00022832"/>
    </source>
</evidence>
<dbReference type="Gene3D" id="3.30.300.30">
    <property type="match status" value="1"/>
</dbReference>